<dbReference type="InterPro" id="IPR011161">
    <property type="entry name" value="MHC_I-like_Ag-recog"/>
</dbReference>
<evidence type="ECO:0000256" key="6">
    <source>
        <dbReference type="ARBA" id="ARBA00022989"/>
    </source>
</evidence>
<keyword evidence="2" id="KW-0490">MHC I</keyword>
<evidence type="ECO:0000259" key="12">
    <source>
        <dbReference type="Pfam" id="PF00129"/>
    </source>
</evidence>
<sequence length="209" mass="23886">MGLLLGTIVPILLLWACTALGSSSHSFRYAATVVSKPSPGLPQFSAAEYVDDCPISRYDSLSKRELPKGPLREDNLGAHFWETRTQFSQENEQECIEALGIFQDHYNQSKSFHSLPDFTILQWMYGCKLSEEGQIEAYERLAYDGEEVMSFDLKTLKWRAGSDAKSQALKRMWDGDAAYCEYRKALLEEECVALLRKYLDFGKESLRRK</sequence>
<evidence type="ECO:0000313" key="14">
    <source>
        <dbReference type="Proteomes" id="UP000826234"/>
    </source>
</evidence>
<organism evidence="13 14">
    <name type="scientific">Phrynosoma platyrhinos</name>
    <name type="common">Desert horned lizard</name>
    <dbReference type="NCBI Taxonomy" id="52577"/>
    <lineage>
        <taxon>Eukaryota</taxon>
        <taxon>Metazoa</taxon>
        <taxon>Chordata</taxon>
        <taxon>Craniata</taxon>
        <taxon>Vertebrata</taxon>
        <taxon>Euteleostomi</taxon>
        <taxon>Lepidosauria</taxon>
        <taxon>Squamata</taxon>
        <taxon>Bifurcata</taxon>
        <taxon>Unidentata</taxon>
        <taxon>Episquamata</taxon>
        <taxon>Toxicofera</taxon>
        <taxon>Iguania</taxon>
        <taxon>Phrynosomatidae</taxon>
        <taxon>Phrynosomatinae</taxon>
        <taxon>Phrynosoma</taxon>
    </lineage>
</organism>
<dbReference type="Proteomes" id="UP000826234">
    <property type="component" value="Unassembled WGS sequence"/>
</dbReference>
<evidence type="ECO:0000256" key="7">
    <source>
        <dbReference type="ARBA" id="ARBA00023136"/>
    </source>
</evidence>
<keyword evidence="4 11" id="KW-0732">Signal</keyword>
<reference evidence="13 14" key="1">
    <citation type="journal article" date="2022" name="Gigascience">
        <title>A chromosome-level genome assembly and annotation of the desert horned lizard, Phrynosoma platyrhinos, provides insight into chromosomal rearrangements among reptiles.</title>
        <authorList>
            <person name="Koochekian N."/>
            <person name="Ascanio A."/>
            <person name="Farleigh K."/>
            <person name="Card D.C."/>
            <person name="Schield D.R."/>
            <person name="Castoe T.A."/>
            <person name="Jezkova T."/>
        </authorList>
    </citation>
    <scope>NUCLEOTIDE SEQUENCE [LARGE SCALE GENOMIC DNA]</scope>
    <source>
        <strain evidence="13">NK-2021</strain>
    </source>
</reference>
<comment type="subcellular location">
    <subcellularLocation>
        <location evidence="1">Membrane</location>
        <topology evidence="1">Single-pass type I membrane protein</topology>
    </subcellularLocation>
</comment>
<name>A0ABQ7TMK6_PHRPL</name>
<dbReference type="PANTHER" id="PTHR16675">
    <property type="entry name" value="MHC CLASS I-RELATED"/>
    <property type="match status" value="1"/>
</dbReference>
<evidence type="ECO:0000256" key="4">
    <source>
        <dbReference type="ARBA" id="ARBA00022729"/>
    </source>
</evidence>
<evidence type="ECO:0000256" key="3">
    <source>
        <dbReference type="ARBA" id="ARBA00022692"/>
    </source>
</evidence>
<accession>A0ABQ7TMK6</accession>
<evidence type="ECO:0000256" key="11">
    <source>
        <dbReference type="SAM" id="SignalP"/>
    </source>
</evidence>
<dbReference type="SUPFAM" id="SSF54452">
    <property type="entry name" value="MHC antigen-recognition domain"/>
    <property type="match status" value="1"/>
</dbReference>
<dbReference type="Pfam" id="PF00129">
    <property type="entry name" value="MHC_I"/>
    <property type="match status" value="1"/>
</dbReference>
<dbReference type="PRINTS" id="PR01638">
    <property type="entry name" value="MHCCLASSI"/>
</dbReference>
<keyword evidence="9" id="KW-0325">Glycoprotein</keyword>
<evidence type="ECO:0000256" key="8">
    <source>
        <dbReference type="ARBA" id="ARBA00023157"/>
    </source>
</evidence>
<gene>
    <name evidence="13" type="ORF">JD844_013972</name>
</gene>
<feature type="domain" description="MHC class I-like antigen recognition-like" evidence="12">
    <location>
        <begin position="24"/>
        <end position="206"/>
    </location>
</feature>
<dbReference type="Gene3D" id="3.30.500.10">
    <property type="entry name" value="MHC class I-like antigen recognition-like"/>
    <property type="match status" value="1"/>
</dbReference>
<feature type="signal peptide" evidence="11">
    <location>
        <begin position="1"/>
        <end position="21"/>
    </location>
</feature>
<keyword evidence="8" id="KW-1015">Disulfide bond</keyword>
<evidence type="ECO:0000256" key="1">
    <source>
        <dbReference type="ARBA" id="ARBA00004479"/>
    </source>
</evidence>
<evidence type="ECO:0000313" key="13">
    <source>
        <dbReference type="EMBL" id="KAH0630682.1"/>
    </source>
</evidence>
<keyword evidence="5" id="KW-0391">Immunity</keyword>
<keyword evidence="6" id="KW-1133">Transmembrane helix</keyword>
<keyword evidence="14" id="KW-1185">Reference proteome</keyword>
<dbReference type="InterPro" id="IPR050208">
    <property type="entry name" value="MHC_class-I_related"/>
</dbReference>
<dbReference type="InterPro" id="IPR001039">
    <property type="entry name" value="MHC_I_a_a1/a2"/>
</dbReference>
<keyword evidence="3" id="KW-0812">Transmembrane</keyword>
<dbReference type="EMBL" id="JAIPUX010000439">
    <property type="protein sequence ID" value="KAH0630682.1"/>
    <property type="molecule type" value="Genomic_DNA"/>
</dbReference>
<dbReference type="PANTHER" id="PTHR16675:SF242">
    <property type="entry name" value="MAJOR HISTOCOMPATIBILITY COMPLEX CLASS I-RELATED GENE PROTEIN"/>
    <property type="match status" value="1"/>
</dbReference>
<evidence type="ECO:0000256" key="5">
    <source>
        <dbReference type="ARBA" id="ARBA00022859"/>
    </source>
</evidence>
<evidence type="ECO:0000256" key="9">
    <source>
        <dbReference type="ARBA" id="ARBA00023180"/>
    </source>
</evidence>
<evidence type="ECO:0000256" key="2">
    <source>
        <dbReference type="ARBA" id="ARBA00022451"/>
    </source>
</evidence>
<dbReference type="InterPro" id="IPR037055">
    <property type="entry name" value="MHC_I-like_Ag-recog_sf"/>
</dbReference>
<comment type="caution">
    <text evidence="13">The sequence shown here is derived from an EMBL/GenBank/DDBJ whole genome shotgun (WGS) entry which is preliminary data.</text>
</comment>
<comment type="similarity">
    <text evidence="10">Belongs to the MHC class I family.</text>
</comment>
<evidence type="ECO:0000256" key="10">
    <source>
        <dbReference type="RuleBase" id="RU004439"/>
    </source>
</evidence>
<dbReference type="InterPro" id="IPR011162">
    <property type="entry name" value="MHC_I/II-like_Ag-recog"/>
</dbReference>
<feature type="chain" id="PRO_5046106368" description="MHC class I-like antigen recognition-like domain-containing protein" evidence="11">
    <location>
        <begin position="22"/>
        <end position="209"/>
    </location>
</feature>
<proteinExistence type="inferred from homology"/>
<protein>
    <recommendedName>
        <fullName evidence="12">MHC class I-like antigen recognition-like domain-containing protein</fullName>
    </recommendedName>
</protein>
<feature type="non-terminal residue" evidence="13">
    <location>
        <position position="209"/>
    </location>
</feature>
<keyword evidence="7" id="KW-0472">Membrane</keyword>